<reference evidence="2 3" key="1">
    <citation type="submission" date="2019-12" db="EMBL/GenBank/DDBJ databases">
        <title>Genomic-based taxomic classification of the family Erythrobacteraceae.</title>
        <authorList>
            <person name="Xu L."/>
        </authorList>
    </citation>
    <scope>NUCLEOTIDE SEQUENCE [LARGE SCALE GENOMIC DNA]</scope>
    <source>
        <strain evidence="2 3">MCCC 1A09962</strain>
    </source>
</reference>
<gene>
    <name evidence="2" type="ORF">GRI38_01625</name>
</gene>
<evidence type="ECO:0000313" key="2">
    <source>
        <dbReference type="EMBL" id="MXO84734.1"/>
    </source>
</evidence>
<keyword evidence="1" id="KW-0812">Transmembrane</keyword>
<feature type="transmembrane region" description="Helical" evidence="1">
    <location>
        <begin position="94"/>
        <end position="112"/>
    </location>
</feature>
<evidence type="ECO:0000313" key="3">
    <source>
        <dbReference type="Proteomes" id="UP000433104"/>
    </source>
</evidence>
<proteinExistence type="predicted"/>
<keyword evidence="1" id="KW-0472">Membrane</keyword>
<organism evidence="2 3">
    <name type="scientific">Parapontixanthobacter aurantiacus</name>
    <dbReference type="NCBI Taxonomy" id="1463599"/>
    <lineage>
        <taxon>Bacteria</taxon>
        <taxon>Pseudomonadati</taxon>
        <taxon>Pseudomonadota</taxon>
        <taxon>Alphaproteobacteria</taxon>
        <taxon>Sphingomonadales</taxon>
        <taxon>Erythrobacteraceae</taxon>
        <taxon>Parapontixanthobacter</taxon>
    </lineage>
</organism>
<accession>A0A844ZB47</accession>
<feature type="transmembrane region" description="Helical" evidence="1">
    <location>
        <begin position="124"/>
        <end position="143"/>
    </location>
</feature>
<dbReference type="EMBL" id="WTYW01000001">
    <property type="protein sequence ID" value="MXO84734.1"/>
    <property type="molecule type" value="Genomic_DNA"/>
</dbReference>
<evidence type="ECO:0000256" key="1">
    <source>
        <dbReference type="SAM" id="Phobius"/>
    </source>
</evidence>
<dbReference type="AlphaFoldDB" id="A0A844ZB47"/>
<dbReference type="OrthoDB" id="5801787at2"/>
<sequence>MTAGGRTKAPWHLWAVGGLSLIWNAFGAFDYVQTQSGNMDYMRRMTEGMGATPEEAMAYFQGFPAWVDAFWAFGVWGSVAGSILLLFRSRWAVAGFALALLGLAGTTLYQAVSETPDWASGGMSQIISIVIWSIATFLLIYAISQRRKNVIR</sequence>
<name>A0A844ZB47_9SPHN</name>
<feature type="transmembrane region" description="Helical" evidence="1">
    <location>
        <begin position="69"/>
        <end position="87"/>
    </location>
</feature>
<feature type="transmembrane region" description="Helical" evidence="1">
    <location>
        <begin position="12"/>
        <end position="32"/>
    </location>
</feature>
<keyword evidence="3" id="KW-1185">Reference proteome</keyword>
<dbReference type="Proteomes" id="UP000433104">
    <property type="component" value="Unassembled WGS sequence"/>
</dbReference>
<protein>
    <submittedName>
        <fullName evidence="2">Uncharacterized protein</fullName>
    </submittedName>
</protein>
<keyword evidence="1" id="KW-1133">Transmembrane helix</keyword>
<comment type="caution">
    <text evidence="2">The sequence shown here is derived from an EMBL/GenBank/DDBJ whole genome shotgun (WGS) entry which is preliminary data.</text>
</comment>
<dbReference type="RefSeq" id="WP_160681262.1">
    <property type="nucleotide sequence ID" value="NZ_WTYW01000001.1"/>
</dbReference>